<name>A0A1L7XCT3_9HELO</name>
<protein>
    <submittedName>
        <fullName evidence="2">Uncharacterized protein</fullName>
    </submittedName>
</protein>
<keyword evidence="3" id="KW-1185">Reference proteome</keyword>
<feature type="region of interest" description="Disordered" evidence="1">
    <location>
        <begin position="55"/>
        <end position="80"/>
    </location>
</feature>
<organism evidence="2 3">
    <name type="scientific">Phialocephala subalpina</name>
    <dbReference type="NCBI Taxonomy" id="576137"/>
    <lineage>
        <taxon>Eukaryota</taxon>
        <taxon>Fungi</taxon>
        <taxon>Dikarya</taxon>
        <taxon>Ascomycota</taxon>
        <taxon>Pezizomycotina</taxon>
        <taxon>Leotiomycetes</taxon>
        <taxon>Helotiales</taxon>
        <taxon>Mollisiaceae</taxon>
        <taxon>Phialocephala</taxon>
        <taxon>Phialocephala fortinii species complex</taxon>
    </lineage>
</organism>
<evidence type="ECO:0000256" key="1">
    <source>
        <dbReference type="SAM" id="MobiDB-lite"/>
    </source>
</evidence>
<dbReference type="AlphaFoldDB" id="A0A1L7XCT3"/>
<dbReference type="Proteomes" id="UP000184330">
    <property type="component" value="Unassembled WGS sequence"/>
</dbReference>
<feature type="compositionally biased region" description="Basic and acidic residues" evidence="1">
    <location>
        <begin position="55"/>
        <end position="72"/>
    </location>
</feature>
<gene>
    <name evidence="2" type="ORF">PAC_12729</name>
</gene>
<reference evidence="2 3" key="1">
    <citation type="submission" date="2016-03" db="EMBL/GenBank/DDBJ databases">
        <authorList>
            <person name="Ploux O."/>
        </authorList>
    </citation>
    <scope>NUCLEOTIDE SEQUENCE [LARGE SCALE GENOMIC DNA]</scope>
    <source>
        <strain evidence="2 3">UAMH 11012</strain>
    </source>
</reference>
<evidence type="ECO:0000313" key="3">
    <source>
        <dbReference type="Proteomes" id="UP000184330"/>
    </source>
</evidence>
<proteinExistence type="predicted"/>
<accession>A0A1L7XCT3</accession>
<dbReference type="OrthoDB" id="5234231at2759"/>
<sequence>MACYCANYYGSVNCHNTVSKFGDRCALCMSTQVTSSGATTNGYPQGNEQWADNIRREQMRREEEKTRRERVSRTTSGRIR</sequence>
<dbReference type="EMBL" id="FJOG01000022">
    <property type="protein sequence ID" value="CZR62832.1"/>
    <property type="molecule type" value="Genomic_DNA"/>
</dbReference>
<evidence type="ECO:0000313" key="2">
    <source>
        <dbReference type="EMBL" id="CZR62832.1"/>
    </source>
</evidence>